<comment type="function">
    <text evidence="11">Glucanases play a role in cell expansion during growth, in cell-cell fusion during mating, and in spore release during sporulation. This enzyme may be involved in beta-glucan degradation. Active on laminarin and lichenan.</text>
</comment>
<keyword evidence="9" id="KW-0961">Cell wall biogenesis/degradation</keyword>
<dbReference type="PROSITE" id="PS50231">
    <property type="entry name" value="RICIN_B_LECTIN"/>
    <property type="match status" value="1"/>
</dbReference>
<keyword evidence="7" id="KW-0325">Glycoprotein</keyword>
<sequence length="686" mass="76637">MVRLWFGSYGEDMNHEEGCESMSQPLHAIHVARGATPYPHGSCLTLSQYARCSNRMRVAMWLPRRLAKRVGESQSCIPQFSPMKVPSSLAIAAAFSASSVAALDARFFGINYDLRTNQWGGCKNFHTIAEDFNILKRLTDYVRIYGMEFDCTQNILKAARNSGLKVWLGLWSEVGTTVVRDGREHEVIDSFPSQFDALKKLMDHQTPKWINNDEILGIQVSSEALYRYYVQGPGKSTGSSDRYGINTVIGHLNTVRRYLRDHNLTFPVVISDVMDMYTMFPELYDEVDVVAVNQFSFWENKTAEEGAHFTFKRFQEQDTRAKRAGKLAQLHEAGWSTAGEDPVVNEASPQAQGVFTQDFLTLVPRQNLNTFYFAAFDLPFNPTEIERNFGIHDVNRTLKPGVEAVQVGAPLQAVRLWAGDNVIKAHRYWNANDSVNENFGGVYAAKPSVVPSGLLDDEIWLWDKDSSILYSKSSNQCLESTGEDNDTQNLHTSPCSKDNRDQKWSVADGNIASQNDAKFCIDVNRPTTPDVNLVVTVSPCNKQPTQSIAIVPATDEPLEIGIKTNGDGLTPFPGGVKLQSTSHPHRQSHQWFYDPVIQSITSKSLRLCLDAAKGVNDGPVGLGNCDPNNVNQKWVLNDFTGQIHHATHYGFSLGTPDDVDGLVRLLWSDKNNVNQHWNIKPVKANA</sequence>
<evidence type="ECO:0000256" key="14">
    <source>
        <dbReference type="SAM" id="MobiDB-lite"/>
    </source>
</evidence>
<evidence type="ECO:0000256" key="6">
    <source>
        <dbReference type="ARBA" id="ARBA00023136"/>
    </source>
</evidence>
<dbReference type="Gene3D" id="2.80.10.50">
    <property type="match status" value="2"/>
</dbReference>
<dbReference type="InterPro" id="IPR000772">
    <property type="entry name" value="Ricin_B_lectin"/>
</dbReference>
<evidence type="ECO:0000313" key="16">
    <source>
        <dbReference type="EMBL" id="RHY71983.1"/>
    </source>
</evidence>
<organism evidence="16 17">
    <name type="scientific">Aphanomyces astaci</name>
    <name type="common">Crayfish plague agent</name>
    <dbReference type="NCBI Taxonomy" id="112090"/>
    <lineage>
        <taxon>Eukaryota</taxon>
        <taxon>Sar</taxon>
        <taxon>Stramenopiles</taxon>
        <taxon>Oomycota</taxon>
        <taxon>Saprolegniomycetes</taxon>
        <taxon>Saprolegniales</taxon>
        <taxon>Verrucalvaceae</taxon>
        <taxon>Aphanomyces</taxon>
    </lineage>
</organism>
<evidence type="ECO:0000256" key="2">
    <source>
        <dbReference type="ARBA" id="ARBA00004236"/>
    </source>
</evidence>
<reference evidence="16 17" key="1">
    <citation type="submission" date="2018-08" db="EMBL/GenBank/DDBJ databases">
        <title>Aphanomyces genome sequencing and annotation.</title>
        <authorList>
            <person name="Minardi D."/>
            <person name="Oidtmann B."/>
            <person name="Van Der Giezen M."/>
            <person name="Studholme D.J."/>
        </authorList>
    </citation>
    <scope>NUCLEOTIDE SEQUENCE [LARGE SCALE GENOMIC DNA]</scope>
    <source>
        <strain evidence="16 17">SA</strain>
    </source>
</reference>
<dbReference type="Gene3D" id="3.20.20.80">
    <property type="entry name" value="Glycosidases"/>
    <property type="match status" value="1"/>
</dbReference>
<feature type="compositionally biased region" description="Polar residues" evidence="14">
    <location>
        <begin position="487"/>
        <end position="496"/>
    </location>
</feature>
<evidence type="ECO:0000256" key="1">
    <source>
        <dbReference type="ARBA" id="ARBA00000382"/>
    </source>
</evidence>
<dbReference type="InterPro" id="IPR035992">
    <property type="entry name" value="Ricin_B-like_lectins"/>
</dbReference>
<dbReference type="GO" id="GO:0042973">
    <property type="term" value="F:glucan endo-1,3-beta-D-glucosidase activity"/>
    <property type="evidence" value="ECO:0007669"/>
    <property type="project" value="UniProtKB-EC"/>
</dbReference>
<dbReference type="SUPFAM" id="SSF50370">
    <property type="entry name" value="Ricin B-like lectins"/>
    <property type="match status" value="2"/>
</dbReference>
<dbReference type="InterPro" id="IPR050732">
    <property type="entry name" value="Beta-glucan_modifiers"/>
</dbReference>
<comment type="subcellular location">
    <subcellularLocation>
        <location evidence="2">Cell membrane</location>
    </subcellularLocation>
</comment>
<dbReference type="GO" id="GO:0071555">
    <property type="term" value="P:cell wall organization"/>
    <property type="evidence" value="ECO:0007669"/>
    <property type="project" value="UniProtKB-KW"/>
</dbReference>
<dbReference type="GO" id="GO:0005886">
    <property type="term" value="C:plasma membrane"/>
    <property type="evidence" value="ECO:0007669"/>
    <property type="project" value="UniProtKB-SubCell"/>
</dbReference>
<evidence type="ECO:0000256" key="9">
    <source>
        <dbReference type="ARBA" id="ARBA00023316"/>
    </source>
</evidence>
<dbReference type="InterPro" id="IPR017853">
    <property type="entry name" value="GH"/>
</dbReference>
<evidence type="ECO:0000256" key="4">
    <source>
        <dbReference type="ARBA" id="ARBA00022475"/>
    </source>
</evidence>
<evidence type="ECO:0000256" key="11">
    <source>
        <dbReference type="ARBA" id="ARBA00037649"/>
    </source>
</evidence>
<evidence type="ECO:0000259" key="15">
    <source>
        <dbReference type="SMART" id="SM00458"/>
    </source>
</evidence>
<evidence type="ECO:0000256" key="13">
    <source>
        <dbReference type="ARBA" id="ARBA00043078"/>
    </source>
</evidence>
<keyword evidence="10" id="KW-0624">Polysaccharide degradation</keyword>
<comment type="catalytic activity">
    <reaction evidence="1">
        <text>Hydrolysis of (1-&gt;3)-beta-D-glucosidic linkages in (1-&gt;3)-beta-D-glucans.</text>
        <dbReference type="EC" id="3.2.1.39"/>
    </reaction>
</comment>
<evidence type="ECO:0000313" key="17">
    <source>
        <dbReference type="Proteomes" id="UP000265716"/>
    </source>
</evidence>
<accession>A0A397E1J2</accession>
<dbReference type="EC" id="3.2.1.39" evidence="3"/>
<keyword evidence="4" id="KW-1003">Cell membrane</keyword>
<dbReference type="EMBL" id="QUTC01003013">
    <property type="protein sequence ID" value="RHY71983.1"/>
    <property type="molecule type" value="Genomic_DNA"/>
</dbReference>
<evidence type="ECO:0000256" key="7">
    <source>
        <dbReference type="ARBA" id="ARBA00023180"/>
    </source>
</evidence>
<protein>
    <recommendedName>
        <fullName evidence="3">glucan endo-1,3-beta-D-glucosidase</fullName>
        <ecNumber evidence="3">3.2.1.39</ecNumber>
    </recommendedName>
    <alternativeName>
        <fullName evidence="13">Endo-1,3-beta-glucanase btgC</fullName>
    </alternativeName>
    <alternativeName>
        <fullName evidence="12">Laminarinase btgC</fullName>
    </alternativeName>
</protein>
<dbReference type="GO" id="GO:0000272">
    <property type="term" value="P:polysaccharide catabolic process"/>
    <property type="evidence" value="ECO:0007669"/>
    <property type="project" value="UniProtKB-KW"/>
</dbReference>
<dbReference type="PANTHER" id="PTHR16631">
    <property type="entry name" value="GLUCAN 1,3-BETA-GLUCOSIDASE"/>
    <property type="match status" value="1"/>
</dbReference>
<comment type="caution">
    <text evidence="16">The sequence shown here is derived from an EMBL/GenBank/DDBJ whole genome shotgun (WGS) entry which is preliminary data.</text>
</comment>
<dbReference type="SUPFAM" id="SSF51445">
    <property type="entry name" value="(Trans)glycosidases"/>
    <property type="match status" value="1"/>
</dbReference>
<gene>
    <name evidence="16" type="ORF">DYB38_012636</name>
</gene>
<dbReference type="SMART" id="SM00458">
    <property type="entry name" value="RICIN"/>
    <property type="match status" value="1"/>
</dbReference>
<keyword evidence="8" id="KW-0119">Carbohydrate metabolism</keyword>
<dbReference type="AlphaFoldDB" id="A0A397E1J2"/>
<keyword evidence="5" id="KW-0378">Hydrolase</keyword>
<evidence type="ECO:0000256" key="5">
    <source>
        <dbReference type="ARBA" id="ARBA00022801"/>
    </source>
</evidence>
<proteinExistence type="predicted"/>
<evidence type="ECO:0000256" key="3">
    <source>
        <dbReference type="ARBA" id="ARBA00012780"/>
    </source>
</evidence>
<evidence type="ECO:0000256" key="10">
    <source>
        <dbReference type="ARBA" id="ARBA00023326"/>
    </source>
</evidence>
<dbReference type="VEuPathDB" id="FungiDB:H257_11623"/>
<feature type="region of interest" description="Disordered" evidence="14">
    <location>
        <begin position="478"/>
        <end position="501"/>
    </location>
</feature>
<evidence type="ECO:0000256" key="12">
    <source>
        <dbReference type="ARBA" id="ARBA00042373"/>
    </source>
</evidence>
<dbReference type="Pfam" id="PF00652">
    <property type="entry name" value="Ricin_B_lectin"/>
    <property type="match status" value="1"/>
</dbReference>
<name>A0A397E1J2_APHAT</name>
<keyword evidence="6" id="KW-0472">Membrane</keyword>
<dbReference type="Proteomes" id="UP000265716">
    <property type="component" value="Unassembled WGS sequence"/>
</dbReference>
<evidence type="ECO:0000256" key="8">
    <source>
        <dbReference type="ARBA" id="ARBA00023277"/>
    </source>
</evidence>
<feature type="domain" description="Ricin B lectin" evidence="15">
    <location>
        <begin position="466"/>
        <end position="637"/>
    </location>
</feature>
<dbReference type="PANTHER" id="PTHR16631:SF17">
    <property type="entry name" value="GLUCAN ENDO-1,3-BETA-GLUCOSIDASE BTGC"/>
    <property type="match status" value="1"/>
</dbReference>